<dbReference type="AlphaFoldDB" id="A0A953JEF1"/>
<evidence type="ECO:0000259" key="1">
    <source>
        <dbReference type="Pfam" id="PF04071"/>
    </source>
</evidence>
<evidence type="ECO:0000313" key="2">
    <source>
        <dbReference type="EMBL" id="MBZ0157060.1"/>
    </source>
</evidence>
<comment type="caution">
    <text evidence="2">The sequence shown here is derived from an EMBL/GenBank/DDBJ whole genome shotgun (WGS) entry which is preliminary data.</text>
</comment>
<sequence length="111" mass="13108">MREALVIIQREEKALKKTNRDTSEFFSNHTCKYFPCHETDSTQFNCIFCYCPMYFVRNCLGRPRFITSDNKTVKDCSGCDYPHRPENYRKIIGYLIEVIKAGETVAVYREN</sequence>
<dbReference type="EMBL" id="JAIOIV010000101">
    <property type="protein sequence ID" value="MBZ0157060.1"/>
    <property type="molecule type" value="Genomic_DNA"/>
</dbReference>
<protein>
    <submittedName>
        <fullName evidence="2">Cysteine-rich small domain-containing protein</fullName>
    </submittedName>
</protein>
<accession>A0A953JEF1</accession>
<name>A0A953JEF1_9BACT</name>
<feature type="domain" description="Cysteine-rich small" evidence="1">
    <location>
        <begin position="24"/>
        <end position="101"/>
    </location>
</feature>
<proteinExistence type="predicted"/>
<reference evidence="2" key="2">
    <citation type="submission" date="2021-08" db="EMBL/GenBank/DDBJ databases">
        <authorList>
            <person name="Dalcin Martins P."/>
        </authorList>
    </citation>
    <scope>NUCLEOTIDE SEQUENCE</scope>
    <source>
        <strain evidence="2">MAG_39</strain>
    </source>
</reference>
<dbReference type="InterPro" id="IPR007212">
    <property type="entry name" value="Zf-like"/>
</dbReference>
<organism evidence="2 3">
    <name type="scientific">Candidatus Nitrobium versatile</name>
    <dbReference type="NCBI Taxonomy" id="2884831"/>
    <lineage>
        <taxon>Bacteria</taxon>
        <taxon>Pseudomonadati</taxon>
        <taxon>Nitrospirota</taxon>
        <taxon>Nitrospiria</taxon>
        <taxon>Nitrospirales</taxon>
        <taxon>Nitrospiraceae</taxon>
        <taxon>Candidatus Nitrobium</taxon>
    </lineage>
</organism>
<evidence type="ECO:0000313" key="3">
    <source>
        <dbReference type="Proteomes" id="UP000705867"/>
    </source>
</evidence>
<reference evidence="2" key="1">
    <citation type="journal article" date="2021" name="bioRxiv">
        <title>Unraveling nitrogen, sulfur and carbon metabolic pathways and microbial community transcriptional responses to substrate deprivation and toxicity stresses in a bioreactor mimicking anoxic brackish coastal sediment conditions.</title>
        <authorList>
            <person name="Martins P.D."/>
            <person name="Echeveste M.J."/>
            <person name="Arshad A."/>
            <person name="Kurth J."/>
            <person name="Ouboter H."/>
            <person name="Jetten M.S.M."/>
            <person name="Welte C.U."/>
        </authorList>
    </citation>
    <scope>NUCLEOTIDE SEQUENCE</scope>
    <source>
        <strain evidence="2">MAG_39</strain>
    </source>
</reference>
<dbReference type="Proteomes" id="UP000705867">
    <property type="component" value="Unassembled WGS sequence"/>
</dbReference>
<dbReference type="Pfam" id="PF04071">
    <property type="entry name" value="zf-like"/>
    <property type="match status" value="1"/>
</dbReference>
<gene>
    <name evidence="2" type="ORF">K8I29_12720</name>
</gene>